<dbReference type="Proteomes" id="UP000192578">
    <property type="component" value="Unassembled WGS sequence"/>
</dbReference>
<dbReference type="SUPFAM" id="SSF100950">
    <property type="entry name" value="NagB/RpiA/CoA transferase-like"/>
    <property type="match status" value="1"/>
</dbReference>
<dbReference type="FunFam" id="3.40.50.1360:FF:000005">
    <property type="entry name" value="6-phosphogluconolactonase"/>
    <property type="match status" value="1"/>
</dbReference>
<dbReference type="EMBL" id="MTYJ01000067">
    <property type="protein sequence ID" value="OQV16984.1"/>
    <property type="molecule type" value="Genomic_DNA"/>
</dbReference>
<dbReference type="Gene3D" id="3.40.50.1360">
    <property type="match status" value="1"/>
</dbReference>
<keyword evidence="8" id="KW-1185">Reference proteome</keyword>
<dbReference type="PANTHER" id="PTHR11054:SF0">
    <property type="entry name" value="6-PHOSPHOGLUCONOLACTONASE"/>
    <property type="match status" value="1"/>
</dbReference>
<dbReference type="EC" id="3.1.1.31" evidence="4"/>
<sequence length="368" mass="40999">MAAQSEIKVFDTTAELEKGLEDLLRVTANEAITKRGKYFLGVSGASMVKQLTSAIPKVYSTGEEAWDKWHIFFCDERVVAVDDKESTFGAYKETLLKEVPALEAQFVGIDSEKTAEENAKLYHNQLVKYFGNAIWPTFDLLLLGMGPDGHTCSLFPEHALLKEAKAWVAAITDSPKPPPTRITLTLPVLNHAHNVAFVLAGAGKADVLQDILEKGNSGNFPAGMVHPELKGGKLFWLLDKEAASKLTTGKTSSRSELSGIWLIVQERPCCNRASHGNSNFFGRFFLPACLSAMKVGIELGRMAFYMAFPVGLFYVFHQPQWFEASTVELRRKLYPIESEQNLKAYRTFVEELDTDQRKQEALKQSTPL</sequence>
<evidence type="ECO:0000313" key="7">
    <source>
        <dbReference type="EMBL" id="OQV16984.1"/>
    </source>
</evidence>
<dbReference type="NCBIfam" id="TIGR01198">
    <property type="entry name" value="pgl"/>
    <property type="match status" value="1"/>
</dbReference>
<evidence type="ECO:0000256" key="5">
    <source>
        <dbReference type="ARBA" id="ARBA00022801"/>
    </source>
</evidence>
<organism evidence="7 8">
    <name type="scientific">Hypsibius exemplaris</name>
    <name type="common">Freshwater tardigrade</name>
    <dbReference type="NCBI Taxonomy" id="2072580"/>
    <lineage>
        <taxon>Eukaryota</taxon>
        <taxon>Metazoa</taxon>
        <taxon>Ecdysozoa</taxon>
        <taxon>Tardigrada</taxon>
        <taxon>Eutardigrada</taxon>
        <taxon>Parachela</taxon>
        <taxon>Hypsibioidea</taxon>
        <taxon>Hypsibiidae</taxon>
        <taxon>Hypsibius</taxon>
    </lineage>
</organism>
<dbReference type="GO" id="GO:0005739">
    <property type="term" value="C:mitochondrion"/>
    <property type="evidence" value="ECO:0007669"/>
    <property type="project" value="InterPro"/>
</dbReference>
<protein>
    <recommendedName>
        <fullName evidence="4">6-phosphogluconolactonase</fullName>
        <ecNumber evidence="4">3.1.1.31</ecNumber>
    </recommendedName>
</protein>
<dbReference type="InterPro" id="IPR037171">
    <property type="entry name" value="NagB/RpiA_transferase-like"/>
</dbReference>
<comment type="pathway">
    <text evidence="2">Carbohydrate degradation; pentose phosphate pathway; D-ribulose 5-phosphate from D-glucose 6-phosphate (oxidative stage): step 2/3.</text>
</comment>
<name>A0A1W0WP55_HYPEX</name>
<dbReference type="InterPro" id="IPR018625">
    <property type="entry name" value="Pet100"/>
</dbReference>
<dbReference type="OrthoDB" id="432544at2759"/>
<dbReference type="Pfam" id="PF09803">
    <property type="entry name" value="Pet100"/>
    <property type="match status" value="1"/>
</dbReference>
<comment type="similarity">
    <text evidence="3">Belongs to the glucosamine/galactosamine-6-phosphate isomerase family. 6-phosphogluconolactonase subfamily.</text>
</comment>
<evidence type="ECO:0000256" key="1">
    <source>
        <dbReference type="ARBA" id="ARBA00000832"/>
    </source>
</evidence>
<dbReference type="CDD" id="cd01400">
    <property type="entry name" value="6PGL"/>
    <property type="match status" value="1"/>
</dbReference>
<keyword evidence="5" id="KW-0378">Hydrolase</keyword>
<comment type="catalytic activity">
    <reaction evidence="1">
        <text>6-phospho-D-glucono-1,5-lactone + H2O = 6-phospho-D-gluconate + H(+)</text>
        <dbReference type="Rhea" id="RHEA:12556"/>
        <dbReference type="ChEBI" id="CHEBI:15377"/>
        <dbReference type="ChEBI" id="CHEBI:15378"/>
        <dbReference type="ChEBI" id="CHEBI:57955"/>
        <dbReference type="ChEBI" id="CHEBI:58759"/>
        <dbReference type="EC" id="3.1.1.31"/>
    </reaction>
</comment>
<reference evidence="8" key="1">
    <citation type="submission" date="2017-01" db="EMBL/GenBank/DDBJ databases">
        <title>Comparative genomics of anhydrobiosis in the tardigrade Hypsibius dujardini.</title>
        <authorList>
            <person name="Yoshida Y."/>
            <person name="Koutsovoulos G."/>
            <person name="Laetsch D."/>
            <person name="Stevens L."/>
            <person name="Kumar S."/>
            <person name="Horikawa D."/>
            <person name="Ishino K."/>
            <person name="Komine S."/>
            <person name="Tomita M."/>
            <person name="Blaxter M."/>
            <person name="Arakawa K."/>
        </authorList>
    </citation>
    <scope>NUCLEOTIDE SEQUENCE [LARGE SCALE GENOMIC DNA]</scope>
    <source>
        <strain evidence="8">Z151</strain>
    </source>
</reference>
<dbReference type="GO" id="GO:0033617">
    <property type="term" value="P:mitochondrial respiratory chain complex IV assembly"/>
    <property type="evidence" value="ECO:0007669"/>
    <property type="project" value="InterPro"/>
</dbReference>
<evidence type="ECO:0000256" key="3">
    <source>
        <dbReference type="ARBA" id="ARBA00010662"/>
    </source>
</evidence>
<accession>A0A1W0WP55</accession>
<dbReference type="GO" id="GO:0006098">
    <property type="term" value="P:pentose-phosphate shunt"/>
    <property type="evidence" value="ECO:0007669"/>
    <property type="project" value="InterPro"/>
</dbReference>
<dbReference type="GO" id="GO:0005975">
    <property type="term" value="P:carbohydrate metabolic process"/>
    <property type="evidence" value="ECO:0007669"/>
    <property type="project" value="InterPro"/>
</dbReference>
<feature type="domain" description="Glucosamine/galactosamine-6-phosphate isomerase" evidence="6">
    <location>
        <begin position="12"/>
        <end position="236"/>
    </location>
</feature>
<dbReference type="InterPro" id="IPR039104">
    <property type="entry name" value="6PGL"/>
</dbReference>
<dbReference type="Pfam" id="PF01182">
    <property type="entry name" value="Glucosamine_iso"/>
    <property type="match status" value="1"/>
</dbReference>
<comment type="caution">
    <text evidence="7">The sequence shown here is derived from an EMBL/GenBank/DDBJ whole genome shotgun (WGS) entry which is preliminary data.</text>
</comment>
<evidence type="ECO:0000256" key="2">
    <source>
        <dbReference type="ARBA" id="ARBA00004961"/>
    </source>
</evidence>
<dbReference type="InterPro" id="IPR006148">
    <property type="entry name" value="Glc/Gal-6P_isomerase"/>
</dbReference>
<evidence type="ECO:0000256" key="4">
    <source>
        <dbReference type="ARBA" id="ARBA00013198"/>
    </source>
</evidence>
<dbReference type="PANTHER" id="PTHR11054">
    <property type="entry name" value="6-PHOSPHOGLUCONOLACTONASE"/>
    <property type="match status" value="1"/>
</dbReference>
<evidence type="ECO:0000259" key="6">
    <source>
        <dbReference type="Pfam" id="PF01182"/>
    </source>
</evidence>
<dbReference type="AlphaFoldDB" id="A0A1W0WP55"/>
<dbReference type="InterPro" id="IPR005900">
    <property type="entry name" value="6-phosphogluconolactonase_DevB"/>
</dbReference>
<evidence type="ECO:0000313" key="8">
    <source>
        <dbReference type="Proteomes" id="UP000192578"/>
    </source>
</evidence>
<gene>
    <name evidence="7" type="ORF">BV898_08848</name>
</gene>
<dbReference type="GO" id="GO:0017057">
    <property type="term" value="F:6-phosphogluconolactonase activity"/>
    <property type="evidence" value="ECO:0007669"/>
    <property type="project" value="UniProtKB-EC"/>
</dbReference>
<proteinExistence type="inferred from homology"/>